<protein>
    <submittedName>
        <fullName evidence="1">Tetratricopeptide repeat protein</fullName>
    </submittedName>
</protein>
<accession>A0ACD5HP60</accession>
<sequence length="513" mass="59411">MDRNYALAYLYIEDKIRCGTANDPDIRLSLLVHDFKLLAIESGFINKIEALEPKTLDSLVEILLALSDEMSLDQGCVQTLFSRDCTEIGAFDIYYNTLKHYEMLFNLMTADEMRLALTHIKLTFILFNDSEEHADSGSLSYFEMFCKIAINKNSPELLDIIIQEMYYHDIDRTRYAQLLMELYQTSKSTIRNNDVFKSVISESFYLADEIGQFFSIAGEEDELNDKCISSCISCLPSRTLTCNEENIIGEPCKSRIDFLTRFFSIFKEDKNIAIRALLALCEGKLVDAYELIDSVFGTYGDWNQDSHYKTEVIYIDCALSCAKIISDPEKISDIYDKLSKNSDIDTFLFEHYAYDYFAFLAKSGHALPRCIDLIHPDIEIVYGERAWADHNVSLAYHYFKNAFEQRKYPFLYYYMARFHDLKLIKNFDADSALEFYRKAAQGGHTPAMNRLGYIYRENKEYEKSFLWFKKASDLGRKDSFCEVGKCFYCGLGVLEDKVVATRYGYSQIVGDQR</sequence>
<name>A0ACD5HP60_9PROT</name>
<keyword evidence="2" id="KW-1185">Reference proteome</keyword>
<organism evidence="1 2">
    <name type="scientific">Acidithiobacillus sulfuriphilus</name>
    <dbReference type="NCBI Taxonomy" id="1867749"/>
    <lineage>
        <taxon>Bacteria</taxon>
        <taxon>Pseudomonadati</taxon>
        <taxon>Pseudomonadota</taxon>
        <taxon>Acidithiobacillia</taxon>
        <taxon>Acidithiobacillales</taxon>
        <taxon>Acidithiobacillaceae</taxon>
        <taxon>Acidithiobacillus</taxon>
    </lineage>
</organism>
<proteinExistence type="predicted"/>
<dbReference type="EMBL" id="CP127527">
    <property type="protein sequence ID" value="XRI77230.1"/>
    <property type="molecule type" value="Genomic_DNA"/>
</dbReference>
<gene>
    <name evidence="1" type="ORF">EC580_000725</name>
</gene>
<reference evidence="1 2" key="1">
    <citation type="journal article" date="2019" name="Int. J. Syst. Evol. Microbiol.">
        <title>Acidithiobacillus sulfuriphilus sp. nov.: an extremely acidophilic sulfur-oxidizing chemolithotroph isolated from a neutral pH environment.</title>
        <authorList>
            <person name="Falagan C."/>
            <person name="Moya-Beltran A."/>
            <person name="Castro M."/>
            <person name="Quatrini R."/>
            <person name="Johnson D.B."/>
        </authorList>
    </citation>
    <scope>NUCLEOTIDE SEQUENCE [LARGE SCALE GENOMIC DNA]</scope>
    <source>
        <strain evidence="1 2">CJ-2</strain>
    </source>
</reference>
<evidence type="ECO:0000313" key="1">
    <source>
        <dbReference type="EMBL" id="XRI77230.1"/>
    </source>
</evidence>
<evidence type="ECO:0000313" key="2">
    <source>
        <dbReference type="Proteomes" id="UP000271650"/>
    </source>
</evidence>
<dbReference type="Proteomes" id="UP000271650">
    <property type="component" value="Chromosome"/>
</dbReference>